<evidence type="ECO:0000256" key="3">
    <source>
        <dbReference type="ARBA" id="ARBA00022692"/>
    </source>
</evidence>
<feature type="transmembrane region" description="Helical" evidence="6">
    <location>
        <begin position="491"/>
        <end position="509"/>
    </location>
</feature>
<evidence type="ECO:0000256" key="2">
    <source>
        <dbReference type="ARBA" id="ARBA00022448"/>
    </source>
</evidence>
<feature type="transmembrane region" description="Helical" evidence="6">
    <location>
        <begin position="93"/>
        <end position="111"/>
    </location>
</feature>
<feature type="transmembrane region" description="Helical" evidence="6">
    <location>
        <begin position="253"/>
        <end position="271"/>
    </location>
</feature>
<dbReference type="InterPro" id="IPR002293">
    <property type="entry name" value="AA/rel_permease1"/>
</dbReference>
<dbReference type="Gene3D" id="1.20.1740.10">
    <property type="entry name" value="Amino acid/polyamine transporter I"/>
    <property type="match status" value="1"/>
</dbReference>
<keyword evidence="4 6" id="KW-1133">Transmembrane helix</keyword>
<evidence type="ECO:0000256" key="6">
    <source>
        <dbReference type="SAM" id="Phobius"/>
    </source>
</evidence>
<feature type="transmembrane region" description="Helical" evidence="6">
    <location>
        <begin position="292"/>
        <end position="317"/>
    </location>
</feature>
<dbReference type="AlphaFoldDB" id="A0A9P4S8X5"/>
<feature type="transmembrane region" description="Helical" evidence="6">
    <location>
        <begin position="182"/>
        <end position="204"/>
    </location>
</feature>
<feature type="transmembrane region" description="Helical" evidence="6">
    <location>
        <begin position="145"/>
        <end position="170"/>
    </location>
</feature>
<evidence type="ECO:0000256" key="5">
    <source>
        <dbReference type="ARBA" id="ARBA00023136"/>
    </source>
</evidence>
<proteinExistence type="predicted"/>
<feature type="transmembrane region" description="Helical" evidence="6">
    <location>
        <begin position="413"/>
        <end position="438"/>
    </location>
</feature>
<dbReference type="PANTHER" id="PTHR45649">
    <property type="entry name" value="AMINO-ACID PERMEASE BAT1"/>
    <property type="match status" value="1"/>
</dbReference>
<feature type="transmembrane region" description="Helical" evidence="6">
    <location>
        <begin position="211"/>
        <end position="233"/>
    </location>
</feature>
<organism evidence="7 8">
    <name type="scientific">Patellaria atrata CBS 101060</name>
    <dbReference type="NCBI Taxonomy" id="1346257"/>
    <lineage>
        <taxon>Eukaryota</taxon>
        <taxon>Fungi</taxon>
        <taxon>Dikarya</taxon>
        <taxon>Ascomycota</taxon>
        <taxon>Pezizomycotina</taxon>
        <taxon>Dothideomycetes</taxon>
        <taxon>Dothideomycetes incertae sedis</taxon>
        <taxon>Patellariales</taxon>
        <taxon>Patellariaceae</taxon>
        <taxon>Patellaria</taxon>
    </lineage>
</organism>
<evidence type="ECO:0000313" key="7">
    <source>
        <dbReference type="EMBL" id="KAF2838116.1"/>
    </source>
</evidence>
<dbReference type="PANTHER" id="PTHR45649:SF5">
    <property type="entry name" value="GABA TRANSPORTER (EUROFUNG)-RELATED"/>
    <property type="match status" value="1"/>
</dbReference>
<comment type="caution">
    <text evidence="7">The sequence shown here is derived from an EMBL/GenBank/DDBJ whole genome shotgun (WGS) entry which is preliminary data.</text>
</comment>
<feature type="transmembrane region" description="Helical" evidence="6">
    <location>
        <begin position="56"/>
        <end position="73"/>
    </location>
</feature>
<dbReference type="OrthoDB" id="3257095at2759"/>
<dbReference type="EMBL" id="MU006097">
    <property type="protein sequence ID" value="KAF2838116.1"/>
    <property type="molecule type" value="Genomic_DNA"/>
</dbReference>
<comment type="subcellular location">
    <subcellularLocation>
        <location evidence="1">Membrane</location>
        <topology evidence="1">Multi-pass membrane protein</topology>
    </subcellularLocation>
</comment>
<keyword evidence="2" id="KW-0813">Transport</keyword>
<dbReference type="PIRSF" id="PIRSF006060">
    <property type="entry name" value="AA_transporter"/>
    <property type="match status" value="1"/>
</dbReference>
<dbReference type="Pfam" id="PF13520">
    <property type="entry name" value="AA_permease_2"/>
    <property type="match status" value="1"/>
</dbReference>
<feature type="transmembrane region" description="Helical" evidence="6">
    <location>
        <begin position="347"/>
        <end position="368"/>
    </location>
</feature>
<sequence>MVRGEDHEMMVTDKSADVTVQQYPSSEEGHNGSKKEGSREFEAYGHIESQTRVRRLFNFIQLFAFSLTFMSSWEGMCTNLWFAMYNGGPRTFAWSIFIVYFGACAQSASLAEMASLQPIAGAQYHWTHHLAPPQAKRFITWIQGWVTWFGWVSLLAGGCNMTAIITQQLIILNNPDYVPERWHITLIMIAILILQGFVNIYVFFIIPWLELVGGIAHVCLYVVFVVVLVTLGPRHSADFIFFEKNVSSGWNNSFLSFNVGLLTGIWSFTGFDGTLHMSEETRKAKQAVPRATFWTIAVNGLLAYSMTIIILMTMGTIEDALTANFPMVPILLGVTGSKKATTALVTGLWLISFCVNLASIASVSRLTWAWARDGGLPKYFSIVSSQHLVPERAIVLCIFLTCIISLLNIGNTAAFSAITALCSLALYVSYFIAIACMLHARYRKQPGLLGGWNLGGYGAYVNAFALLYTTWSIIFLPFPTTLPVDAENMNYAGPIFGMVIIFTITYWFVWARKNWEGINPDIVKYIISQE</sequence>
<dbReference type="GO" id="GO:0022857">
    <property type="term" value="F:transmembrane transporter activity"/>
    <property type="evidence" value="ECO:0007669"/>
    <property type="project" value="InterPro"/>
</dbReference>
<evidence type="ECO:0000256" key="4">
    <source>
        <dbReference type="ARBA" id="ARBA00022989"/>
    </source>
</evidence>
<protein>
    <submittedName>
        <fullName evidence="7">Amino acid transporter</fullName>
    </submittedName>
</protein>
<keyword evidence="3 6" id="KW-0812">Transmembrane</keyword>
<gene>
    <name evidence="7" type="ORF">M501DRAFT_1017144</name>
</gene>
<feature type="transmembrane region" description="Helical" evidence="6">
    <location>
        <begin position="459"/>
        <end position="479"/>
    </location>
</feature>
<evidence type="ECO:0000256" key="1">
    <source>
        <dbReference type="ARBA" id="ARBA00004141"/>
    </source>
</evidence>
<name>A0A9P4S8X5_9PEZI</name>
<reference evidence="7" key="1">
    <citation type="journal article" date="2020" name="Stud. Mycol.">
        <title>101 Dothideomycetes genomes: a test case for predicting lifestyles and emergence of pathogens.</title>
        <authorList>
            <person name="Haridas S."/>
            <person name="Albert R."/>
            <person name="Binder M."/>
            <person name="Bloem J."/>
            <person name="Labutti K."/>
            <person name="Salamov A."/>
            <person name="Andreopoulos B."/>
            <person name="Baker S."/>
            <person name="Barry K."/>
            <person name="Bills G."/>
            <person name="Bluhm B."/>
            <person name="Cannon C."/>
            <person name="Castanera R."/>
            <person name="Culley D."/>
            <person name="Daum C."/>
            <person name="Ezra D."/>
            <person name="Gonzalez J."/>
            <person name="Henrissat B."/>
            <person name="Kuo A."/>
            <person name="Liang C."/>
            <person name="Lipzen A."/>
            <person name="Lutzoni F."/>
            <person name="Magnuson J."/>
            <person name="Mondo S."/>
            <person name="Nolan M."/>
            <person name="Ohm R."/>
            <person name="Pangilinan J."/>
            <person name="Park H.-J."/>
            <person name="Ramirez L."/>
            <person name="Alfaro M."/>
            <person name="Sun H."/>
            <person name="Tritt A."/>
            <person name="Yoshinaga Y."/>
            <person name="Zwiers L.-H."/>
            <person name="Turgeon B."/>
            <person name="Goodwin S."/>
            <person name="Spatafora J."/>
            <person name="Crous P."/>
            <person name="Grigoriev I."/>
        </authorList>
    </citation>
    <scope>NUCLEOTIDE SEQUENCE</scope>
    <source>
        <strain evidence="7">CBS 101060</strain>
    </source>
</reference>
<dbReference type="Proteomes" id="UP000799429">
    <property type="component" value="Unassembled WGS sequence"/>
</dbReference>
<keyword evidence="5 6" id="KW-0472">Membrane</keyword>
<keyword evidence="8" id="KW-1185">Reference proteome</keyword>
<accession>A0A9P4S8X5</accession>
<dbReference type="GO" id="GO:0016020">
    <property type="term" value="C:membrane"/>
    <property type="evidence" value="ECO:0007669"/>
    <property type="project" value="UniProtKB-SubCell"/>
</dbReference>
<feature type="transmembrane region" description="Helical" evidence="6">
    <location>
        <begin position="389"/>
        <end position="407"/>
    </location>
</feature>
<evidence type="ECO:0000313" key="8">
    <source>
        <dbReference type="Proteomes" id="UP000799429"/>
    </source>
</evidence>